<evidence type="ECO:0000256" key="10">
    <source>
        <dbReference type="ARBA" id="ARBA00022984"/>
    </source>
</evidence>
<dbReference type="InterPro" id="IPR011127">
    <property type="entry name" value="Dala_Dala_lig_N"/>
</dbReference>
<dbReference type="Proteomes" id="UP001500339">
    <property type="component" value="Unassembled WGS sequence"/>
</dbReference>
<dbReference type="InterPro" id="IPR000291">
    <property type="entry name" value="D-Ala_lig_Van_CS"/>
</dbReference>
<accession>A0ABN1J501</accession>
<comment type="catalytic activity">
    <reaction evidence="12">
        <text>2 D-alanine + ATP = D-alanyl-D-alanine + ADP + phosphate + H(+)</text>
        <dbReference type="Rhea" id="RHEA:11224"/>
        <dbReference type="ChEBI" id="CHEBI:15378"/>
        <dbReference type="ChEBI" id="CHEBI:30616"/>
        <dbReference type="ChEBI" id="CHEBI:43474"/>
        <dbReference type="ChEBI" id="CHEBI:57416"/>
        <dbReference type="ChEBI" id="CHEBI:57822"/>
        <dbReference type="ChEBI" id="CHEBI:456216"/>
        <dbReference type="EC" id="6.3.2.4"/>
    </reaction>
</comment>
<keyword evidence="9 12" id="KW-0133">Cell shape</keyword>
<dbReference type="PANTHER" id="PTHR23132:SF23">
    <property type="entry name" value="D-ALANINE--D-ALANINE LIGASE B"/>
    <property type="match status" value="1"/>
</dbReference>
<organism evidence="15 16">
    <name type="scientific">Clostridium malenominatum</name>
    <dbReference type="NCBI Taxonomy" id="1539"/>
    <lineage>
        <taxon>Bacteria</taxon>
        <taxon>Bacillati</taxon>
        <taxon>Bacillota</taxon>
        <taxon>Clostridia</taxon>
        <taxon>Eubacteriales</taxon>
        <taxon>Clostridiaceae</taxon>
        <taxon>Clostridium</taxon>
    </lineage>
</organism>
<comment type="pathway">
    <text evidence="12">Cell wall biogenesis; peptidoglycan biosynthesis.</text>
</comment>
<dbReference type="Gene3D" id="3.40.50.20">
    <property type="match status" value="1"/>
</dbReference>
<evidence type="ECO:0000256" key="7">
    <source>
        <dbReference type="ARBA" id="ARBA00022840"/>
    </source>
</evidence>
<keyword evidence="5" id="KW-0479">Metal-binding</keyword>
<dbReference type="RefSeq" id="WP_343770711.1">
    <property type="nucleotide sequence ID" value="NZ_BAAACF010000006.1"/>
</dbReference>
<keyword evidence="3 12" id="KW-0963">Cytoplasm</keyword>
<feature type="domain" description="ATP-grasp" evidence="14">
    <location>
        <begin position="99"/>
        <end position="293"/>
    </location>
</feature>
<dbReference type="Gene3D" id="3.30.1490.20">
    <property type="entry name" value="ATP-grasp fold, A domain"/>
    <property type="match status" value="1"/>
</dbReference>
<dbReference type="SUPFAM" id="SSF56059">
    <property type="entry name" value="Glutathione synthetase ATP-binding domain-like"/>
    <property type="match status" value="1"/>
</dbReference>
<keyword evidence="7 13" id="KW-0067">ATP-binding</keyword>
<comment type="similarity">
    <text evidence="2 12">Belongs to the D-alanine--D-alanine ligase family.</text>
</comment>
<evidence type="ECO:0000313" key="15">
    <source>
        <dbReference type="EMBL" id="GAA0728935.1"/>
    </source>
</evidence>
<evidence type="ECO:0000256" key="6">
    <source>
        <dbReference type="ARBA" id="ARBA00022741"/>
    </source>
</evidence>
<dbReference type="PROSITE" id="PS00844">
    <property type="entry name" value="DALA_DALA_LIGASE_2"/>
    <property type="match status" value="1"/>
</dbReference>
<dbReference type="InterPro" id="IPR011761">
    <property type="entry name" value="ATP-grasp"/>
</dbReference>
<dbReference type="EC" id="6.3.2.4" evidence="12"/>
<evidence type="ECO:0000259" key="14">
    <source>
        <dbReference type="PROSITE" id="PS50975"/>
    </source>
</evidence>
<evidence type="ECO:0000256" key="5">
    <source>
        <dbReference type="ARBA" id="ARBA00022723"/>
    </source>
</evidence>
<dbReference type="NCBIfam" id="TIGR01205">
    <property type="entry name" value="D_ala_D_alaTIGR"/>
    <property type="match status" value="1"/>
</dbReference>
<dbReference type="InterPro" id="IPR013815">
    <property type="entry name" value="ATP_grasp_subdomain_1"/>
</dbReference>
<dbReference type="Pfam" id="PF07478">
    <property type="entry name" value="Dala_Dala_lig_C"/>
    <property type="match status" value="1"/>
</dbReference>
<keyword evidence="6 13" id="KW-0547">Nucleotide-binding</keyword>
<dbReference type="InterPro" id="IPR016185">
    <property type="entry name" value="PreATP-grasp_dom_sf"/>
</dbReference>
<dbReference type="HAMAP" id="MF_00047">
    <property type="entry name" value="Dala_Dala_lig"/>
    <property type="match status" value="1"/>
</dbReference>
<dbReference type="PANTHER" id="PTHR23132">
    <property type="entry name" value="D-ALANINE--D-ALANINE LIGASE"/>
    <property type="match status" value="1"/>
</dbReference>
<gene>
    <name evidence="12" type="primary">ddl</name>
    <name evidence="15" type="ORF">GCM10008905_28300</name>
</gene>
<evidence type="ECO:0000256" key="3">
    <source>
        <dbReference type="ARBA" id="ARBA00022490"/>
    </source>
</evidence>
<dbReference type="GO" id="GO:0016874">
    <property type="term" value="F:ligase activity"/>
    <property type="evidence" value="ECO:0007669"/>
    <property type="project" value="UniProtKB-KW"/>
</dbReference>
<dbReference type="SUPFAM" id="SSF52440">
    <property type="entry name" value="PreATP-grasp domain"/>
    <property type="match status" value="1"/>
</dbReference>
<reference evidence="15 16" key="1">
    <citation type="journal article" date="2019" name="Int. J. Syst. Evol. Microbiol.">
        <title>The Global Catalogue of Microorganisms (GCM) 10K type strain sequencing project: providing services to taxonomists for standard genome sequencing and annotation.</title>
        <authorList>
            <consortium name="The Broad Institute Genomics Platform"/>
            <consortium name="The Broad Institute Genome Sequencing Center for Infectious Disease"/>
            <person name="Wu L."/>
            <person name="Ma J."/>
        </authorList>
    </citation>
    <scope>NUCLEOTIDE SEQUENCE [LARGE SCALE GENOMIC DNA]</scope>
    <source>
        <strain evidence="15 16">JCM 1405</strain>
    </source>
</reference>
<sequence length="301" mass="33655">MQIGVVMGGVSTEKEISQLTGKYIIDSLDKHKYEVLPIPINTKYELIDRVKCLEFAFIALHGTFGEDGKIQAILDSMDVPYSGSGVLSSALCMDKNMCKKIISSDNIATPKWIMIRRGEKIDLDKIKEIGLPLIVKPNNGGSSIGVALIHNMDELKDSIEEALKYDEEVMIEEFIKGEEITCCMLDGQLLPILSIKTNKEIFDYSSKYDDGGAEETPINLPEKLYKKVEEACKKSWNSFKLSVYARIDIIIREEEIYVLEINTLPGMTKNSLFPKSAEAHGLSFSELLDKIIESSLKKGNS</sequence>
<comment type="caution">
    <text evidence="15">The sequence shown here is derived from an EMBL/GenBank/DDBJ whole genome shotgun (WGS) entry which is preliminary data.</text>
</comment>
<keyword evidence="16" id="KW-1185">Reference proteome</keyword>
<evidence type="ECO:0000256" key="13">
    <source>
        <dbReference type="PROSITE-ProRule" id="PRU00409"/>
    </source>
</evidence>
<dbReference type="PIRSF" id="PIRSF039102">
    <property type="entry name" value="Ddl/VanB"/>
    <property type="match status" value="1"/>
</dbReference>
<dbReference type="Gene3D" id="3.30.470.20">
    <property type="entry name" value="ATP-grasp fold, B domain"/>
    <property type="match status" value="1"/>
</dbReference>
<name>A0ABN1J501_9CLOT</name>
<dbReference type="EMBL" id="BAAACF010000006">
    <property type="protein sequence ID" value="GAA0728935.1"/>
    <property type="molecule type" value="Genomic_DNA"/>
</dbReference>
<keyword evidence="10 12" id="KW-0573">Peptidoglycan synthesis</keyword>
<proteinExistence type="inferred from homology"/>
<dbReference type="Pfam" id="PF01820">
    <property type="entry name" value="Dala_Dala_lig_N"/>
    <property type="match status" value="2"/>
</dbReference>
<evidence type="ECO:0000256" key="11">
    <source>
        <dbReference type="ARBA" id="ARBA00023316"/>
    </source>
</evidence>
<evidence type="ECO:0000256" key="4">
    <source>
        <dbReference type="ARBA" id="ARBA00022598"/>
    </source>
</evidence>
<protein>
    <recommendedName>
        <fullName evidence="12">D-alanine--D-alanine ligase</fullName>
        <ecNumber evidence="12">6.3.2.4</ecNumber>
    </recommendedName>
    <alternativeName>
        <fullName evidence="12">D-Ala-D-Ala ligase</fullName>
    </alternativeName>
    <alternativeName>
        <fullName evidence="12">D-alanylalanine synthetase</fullName>
    </alternativeName>
</protein>
<comment type="function">
    <text evidence="12">Cell wall formation.</text>
</comment>
<evidence type="ECO:0000256" key="8">
    <source>
        <dbReference type="ARBA" id="ARBA00022842"/>
    </source>
</evidence>
<evidence type="ECO:0000256" key="12">
    <source>
        <dbReference type="HAMAP-Rule" id="MF_00047"/>
    </source>
</evidence>
<dbReference type="PROSITE" id="PS00843">
    <property type="entry name" value="DALA_DALA_LIGASE_1"/>
    <property type="match status" value="1"/>
</dbReference>
<dbReference type="NCBIfam" id="NF002378">
    <property type="entry name" value="PRK01372.1"/>
    <property type="match status" value="1"/>
</dbReference>
<keyword evidence="4 12" id="KW-0436">Ligase</keyword>
<evidence type="ECO:0000256" key="2">
    <source>
        <dbReference type="ARBA" id="ARBA00010871"/>
    </source>
</evidence>
<dbReference type="PROSITE" id="PS50975">
    <property type="entry name" value="ATP_GRASP"/>
    <property type="match status" value="1"/>
</dbReference>
<dbReference type="SMART" id="SM01209">
    <property type="entry name" value="GARS_A"/>
    <property type="match status" value="1"/>
</dbReference>
<keyword evidence="8" id="KW-0460">Magnesium</keyword>
<dbReference type="InterPro" id="IPR011095">
    <property type="entry name" value="Dala_Dala_lig_C"/>
</dbReference>
<keyword evidence="11 12" id="KW-0961">Cell wall biogenesis/degradation</keyword>
<dbReference type="InterPro" id="IPR005905">
    <property type="entry name" value="D_ala_D_ala"/>
</dbReference>
<evidence type="ECO:0000256" key="1">
    <source>
        <dbReference type="ARBA" id="ARBA00004496"/>
    </source>
</evidence>
<evidence type="ECO:0000256" key="9">
    <source>
        <dbReference type="ARBA" id="ARBA00022960"/>
    </source>
</evidence>
<comment type="subcellular location">
    <subcellularLocation>
        <location evidence="1 12">Cytoplasm</location>
    </subcellularLocation>
</comment>
<evidence type="ECO:0000313" key="16">
    <source>
        <dbReference type="Proteomes" id="UP001500339"/>
    </source>
</evidence>